<dbReference type="EMBL" id="JAINUF010000008">
    <property type="protein sequence ID" value="KAJ8351242.1"/>
    <property type="molecule type" value="Genomic_DNA"/>
</dbReference>
<keyword evidence="2" id="KW-1185">Reference proteome</keyword>
<organism evidence="1 2">
    <name type="scientific">Synaphobranchus kaupii</name>
    <name type="common">Kaup's arrowtooth eel</name>
    <dbReference type="NCBI Taxonomy" id="118154"/>
    <lineage>
        <taxon>Eukaryota</taxon>
        <taxon>Metazoa</taxon>
        <taxon>Chordata</taxon>
        <taxon>Craniata</taxon>
        <taxon>Vertebrata</taxon>
        <taxon>Euteleostomi</taxon>
        <taxon>Actinopterygii</taxon>
        <taxon>Neopterygii</taxon>
        <taxon>Teleostei</taxon>
        <taxon>Anguilliformes</taxon>
        <taxon>Synaphobranchidae</taxon>
        <taxon>Synaphobranchus</taxon>
    </lineage>
</organism>
<protein>
    <submittedName>
        <fullName evidence="1">Uncharacterized protein</fullName>
    </submittedName>
</protein>
<accession>A0A9Q1F4V6</accession>
<evidence type="ECO:0000313" key="1">
    <source>
        <dbReference type="EMBL" id="KAJ8351242.1"/>
    </source>
</evidence>
<proteinExistence type="predicted"/>
<dbReference type="Proteomes" id="UP001152622">
    <property type="component" value="Chromosome 8"/>
</dbReference>
<evidence type="ECO:0000313" key="2">
    <source>
        <dbReference type="Proteomes" id="UP001152622"/>
    </source>
</evidence>
<gene>
    <name evidence="1" type="ORF">SKAU_G00227180</name>
</gene>
<sequence length="90" mass="9972">MQTLKLAAHSRACVRFVLLRLDCPNGDRPEIPEGSLRKYCGGQIGHDLTVGRSPGGIRGPLRFERGWPQGLLGLLLWTRCVTHSVYKSSN</sequence>
<comment type="caution">
    <text evidence="1">The sequence shown here is derived from an EMBL/GenBank/DDBJ whole genome shotgun (WGS) entry which is preliminary data.</text>
</comment>
<dbReference type="AlphaFoldDB" id="A0A9Q1F4V6"/>
<reference evidence="1" key="1">
    <citation type="journal article" date="2023" name="Science">
        <title>Genome structures resolve the early diversification of teleost fishes.</title>
        <authorList>
            <person name="Parey E."/>
            <person name="Louis A."/>
            <person name="Montfort J."/>
            <person name="Bouchez O."/>
            <person name="Roques C."/>
            <person name="Iampietro C."/>
            <person name="Lluch J."/>
            <person name="Castinel A."/>
            <person name="Donnadieu C."/>
            <person name="Desvignes T."/>
            <person name="Floi Bucao C."/>
            <person name="Jouanno E."/>
            <person name="Wen M."/>
            <person name="Mejri S."/>
            <person name="Dirks R."/>
            <person name="Jansen H."/>
            <person name="Henkel C."/>
            <person name="Chen W.J."/>
            <person name="Zahm M."/>
            <person name="Cabau C."/>
            <person name="Klopp C."/>
            <person name="Thompson A.W."/>
            <person name="Robinson-Rechavi M."/>
            <person name="Braasch I."/>
            <person name="Lecointre G."/>
            <person name="Bobe J."/>
            <person name="Postlethwait J.H."/>
            <person name="Berthelot C."/>
            <person name="Roest Crollius H."/>
            <person name="Guiguen Y."/>
        </authorList>
    </citation>
    <scope>NUCLEOTIDE SEQUENCE</scope>
    <source>
        <strain evidence="1">WJC10195</strain>
    </source>
</reference>
<name>A0A9Q1F4V6_SYNKA</name>